<evidence type="ECO:0000313" key="2">
    <source>
        <dbReference type="EMBL" id="NSE17176.1"/>
    </source>
</evidence>
<dbReference type="InterPro" id="IPR012664">
    <property type="entry name" value="CHP02452"/>
</dbReference>
<dbReference type="EMBL" id="JAAITQ010000025">
    <property type="protein sequence ID" value="NSE17176.1"/>
    <property type="molecule type" value="Genomic_DNA"/>
</dbReference>
<dbReference type="Proteomes" id="UP000768180">
    <property type="component" value="Unassembled WGS sequence"/>
</dbReference>
<accession>A0ABX2GFK5</accession>
<dbReference type="RefSeq" id="WP_173830189.1">
    <property type="nucleotide sequence ID" value="NZ_JAAITQ010000025.1"/>
</dbReference>
<dbReference type="PIRSF" id="PIRSF014899">
    <property type="entry name" value="UCP014899"/>
    <property type="match status" value="1"/>
</dbReference>
<comment type="caution">
    <text evidence="2">The sequence shown here is derived from an EMBL/GenBank/DDBJ whole genome shotgun (WGS) entry which is preliminary data.</text>
</comment>
<dbReference type="InterPro" id="IPR019261">
    <property type="entry name" value="PARG_cat_microbial"/>
</dbReference>
<dbReference type="NCBIfam" id="TIGR02452">
    <property type="entry name" value="TIGR02452 family protein"/>
    <property type="match status" value="1"/>
</dbReference>
<evidence type="ECO:0000259" key="1">
    <source>
        <dbReference type="Pfam" id="PF10021"/>
    </source>
</evidence>
<dbReference type="Gene3D" id="3.40.220.10">
    <property type="entry name" value="Leucine Aminopeptidase, subunit E, domain 1"/>
    <property type="match status" value="1"/>
</dbReference>
<dbReference type="PANTHER" id="PTHR35596:SF1">
    <property type="entry name" value="MICROBIAL-TYPE PARG CATALYTIC DOMAIN-CONTAINING PROTEIN"/>
    <property type="match status" value="1"/>
</dbReference>
<evidence type="ECO:0000313" key="3">
    <source>
        <dbReference type="Proteomes" id="UP000768180"/>
    </source>
</evidence>
<organism evidence="2 3">
    <name type="scientific">Fusicatenibacter saccharivorans</name>
    <dbReference type="NCBI Taxonomy" id="1150298"/>
    <lineage>
        <taxon>Bacteria</taxon>
        <taxon>Bacillati</taxon>
        <taxon>Bacillota</taxon>
        <taxon>Clostridia</taxon>
        <taxon>Lachnospirales</taxon>
        <taxon>Lachnospiraceae</taxon>
        <taxon>Fusicatenibacter</taxon>
    </lineage>
</organism>
<dbReference type="InterPro" id="IPR043472">
    <property type="entry name" value="Macro_dom-like"/>
</dbReference>
<dbReference type="PANTHER" id="PTHR35596">
    <property type="entry name" value="DUF2263 DOMAIN-CONTAINING PROTEIN"/>
    <property type="match status" value="1"/>
</dbReference>
<sequence length="287" mass="32268">MGRQENIAVFEHTKQLCGKHAKLKEAIQKSNAEQKFYPERKTAVEKELAENVLPAKRYEKPAQVIVSKKRTLEAAADYADRQVCVLNFASASNPGGGVTKGSSAQEEAICRCSTLYESLTEKTMWDKFYAPHRKERNPLHNDDCIYTPEVVVFKTDTAYPRLLPEEKWYTVNVLTCAAPNLRARPSNGMNSGDGDKLVRISQAELKRLHEKRMRKVLDIAAAEGNEVVILGAFGCGAFCNPPGVVAAAMKTVVEEYRHQFQTIEFAVYCSPRDDENYQVFQRALGRM</sequence>
<feature type="domain" description="Microbial-type PARG catalytic" evidence="1">
    <location>
        <begin position="15"/>
        <end position="154"/>
    </location>
</feature>
<reference evidence="2 3" key="1">
    <citation type="journal article" date="2020" name="Cell Host Microbe">
        <title>Functional and Genomic Variation between Human-Derived Isolates of Lachnospiraceae Reveals Inter- and Intra-Species Diversity.</title>
        <authorList>
            <person name="Sorbara M.T."/>
            <person name="Littmann E.R."/>
            <person name="Fontana E."/>
            <person name="Moody T.U."/>
            <person name="Kohout C.E."/>
            <person name="Gjonbalaj M."/>
            <person name="Eaton V."/>
            <person name="Seok R."/>
            <person name="Leiner I.M."/>
            <person name="Pamer E.G."/>
        </authorList>
    </citation>
    <scope>NUCLEOTIDE SEQUENCE [LARGE SCALE GENOMIC DNA]</scope>
    <source>
        <strain evidence="2 3">MSK.14.54</strain>
    </source>
</reference>
<dbReference type="Pfam" id="PF10021">
    <property type="entry name" value="PARG_cat_microb"/>
    <property type="match status" value="1"/>
</dbReference>
<keyword evidence="3" id="KW-1185">Reference proteome</keyword>
<protein>
    <submittedName>
        <fullName evidence="2">TIGR02452 family protein</fullName>
    </submittedName>
</protein>
<proteinExistence type="predicted"/>
<name>A0ABX2GFK5_9FIRM</name>
<dbReference type="SUPFAM" id="SSF52949">
    <property type="entry name" value="Macro domain-like"/>
    <property type="match status" value="1"/>
</dbReference>
<gene>
    <name evidence="2" type="ORF">G5B05_12335</name>
</gene>